<gene>
    <name evidence="2" type="ORF">LCGC14_2104580</name>
</gene>
<proteinExistence type="predicted"/>
<sequence length="43" mass="5164">MPAKTRRQQRFFGAELERKRAGKKTRTGLSEKKLREHARKPRK</sequence>
<name>A0A0F9GM34_9ZZZZ</name>
<feature type="region of interest" description="Disordered" evidence="1">
    <location>
        <begin position="1"/>
        <end position="43"/>
    </location>
</feature>
<dbReference type="AlphaFoldDB" id="A0A0F9GM34"/>
<accession>A0A0F9GM34</accession>
<dbReference type="EMBL" id="LAZR01025884">
    <property type="protein sequence ID" value="KKL70470.1"/>
    <property type="molecule type" value="Genomic_DNA"/>
</dbReference>
<evidence type="ECO:0000256" key="1">
    <source>
        <dbReference type="SAM" id="MobiDB-lite"/>
    </source>
</evidence>
<evidence type="ECO:0000313" key="2">
    <source>
        <dbReference type="EMBL" id="KKL70470.1"/>
    </source>
</evidence>
<organism evidence="2">
    <name type="scientific">marine sediment metagenome</name>
    <dbReference type="NCBI Taxonomy" id="412755"/>
    <lineage>
        <taxon>unclassified sequences</taxon>
        <taxon>metagenomes</taxon>
        <taxon>ecological metagenomes</taxon>
    </lineage>
</organism>
<comment type="caution">
    <text evidence="2">The sequence shown here is derived from an EMBL/GenBank/DDBJ whole genome shotgun (WGS) entry which is preliminary data.</text>
</comment>
<reference evidence="2" key="1">
    <citation type="journal article" date="2015" name="Nature">
        <title>Complex archaea that bridge the gap between prokaryotes and eukaryotes.</title>
        <authorList>
            <person name="Spang A."/>
            <person name="Saw J.H."/>
            <person name="Jorgensen S.L."/>
            <person name="Zaremba-Niedzwiedzka K."/>
            <person name="Martijn J."/>
            <person name="Lind A.E."/>
            <person name="van Eijk R."/>
            <person name="Schleper C."/>
            <person name="Guy L."/>
            <person name="Ettema T.J."/>
        </authorList>
    </citation>
    <scope>NUCLEOTIDE SEQUENCE</scope>
</reference>
<protein>
    <submittedName>
        <fullName evidence="2">Uncharacterized protein</fullName>
    </submittedName>
</protein>